<name>A0A2U9TA46_9GAMM</name>
<evidence type="ECO:0008006" key="3">
    <source>
        <dbReference type="Google" id="ProtNLM"/>
    </source>
</evidence>
<evidence type="ECO:0000313" key="2">
    <source>
        <dbReference type="Proteomes" id="UP000249447"/>
    </source>
</evidence>
<dbReference type="InterPro" id="IPR016084">
    <property type="entry name" value="Haem_Oase-like_multi-hlx"/>
</dbReference>
<accession>A0A2U9TA46</accession>
<proteinExistence type="predicted"/>
<dbReference type="Proteomes" id="UP000249447">
    <property type="component" value="Chromosome"/>
</dbReference>
<reference evidence="1 2" key="1">
    <citation type="submission" date="2018-05" db="EMBL/GenBank/DDBJ databases">
        <title>The complete genome of Lysobacter maris HZ9B, a marine bacterium antagonistic against terrestrial plant pathogens.</title>
        <authorList>
            <person name="Zhang X.-Q."/>
        </authorList>
    </citation>
    <scope>NUCLEOTIDE SEQUENCE [LARGE SCALE GENOMIC DNA]</scope>
    <source>
        <strain evidence="1 2">HZ9B</strain>
    </source>
</reference>
<dbReference type="AlphaFoldDB" id="A0A2U9TA46"/>
<dbReference type="KEGG" id="lmb:C9I47_0678"/>
<dbReference type="Pfam" id="PF11251">
    <property type="entry name" value="DUF3050"/>
    <property type="match status" value="1"/>
</dbReference>
<keyword evidence="2" id="KW-1185">Reference proteome</keyword>
<organism evidence="1 2">
    <name type="scientific">Marilutibacter maris</name>
    <dbReference type="NCBI Taxonomy" id="1605891"/>
    <lineage>
        <taxon>Bacteria</taxon>
        <taxon>Pseudomonadati</taxon>
        <taxon>Pseudomonadota</taxon>
        <taxon>Gammaproteobacteria</taxon>
        <taxon>Lysobacterales</taxon>
        <taxon>Lysobacteraceae</taxon>
        <taxon>Marilutibacter</taxon>
    </lineage>
</organism>
<dbReference type="SUPFAM" id="SSF48613">
    <property type="entry name" value="Heme oxygenase-like"/>
    <property type="match status" value="1"/>
</dbReference>
<gene>
    <name evidence="1" type="ORF">C9I47_0678</name>
</gene>
<protein>
    <recommendedName>
        <fullName evidence="3">DUF3050 domain-containing protein</fullName>
    </recommendedName>
</protein>
<dbReference type="EMBL" id="CP029843">
    <property type="protein sequence ID" value="AWV06399.1"/>
    <property type="molecule type" value="Genomic_DNA"/>
</dbReference>
<evidence type="ECO:0000313" key="1">
    <source>
        <dbReference type="EMBL" id="AWV06399.1"/>
    </source>
</evidence>
<sequence>MDMEVDPIVTPQIARLRRGLECHGVFDELRNIETLRAFMQVHVFAVWDFMSLVKRLQQDLTCVRLPWMPPSDPASARLINDIVLAEESDVDAQGRPASHLDLYLAAMNDVGASTESFLHFLAALEQGVAPEDALIEAGVPVFVRNFVLDTLRTATEGSTLQVAASFLYGRENIIPGMFQGLLSRWGLDTATAPGFVYYLERHIELDADEHGPAATKMICTMLARHPQGLPRARQAARDALHARHALWDGTETLLRKLDRKSTFREEAAEARVSA</sequence>
<dbReference type="InterPro" id="IPR024423">
    <property type="entry name" value="DUF3050"/>
</dbReference>
<dbReference type="Gene3D" id="1.20.910.10">
    <property type="entry name" value="Heme oxygenase-like"/>
    <property type="match status" value="1"/>
</dbReference>